<evidence type="ECO:0000313" key="1">
    <source>
        <dbReference type="EMBL" id="TBU66174.1"/>
    </source>
</evidence>
<protein>
    <submittedName>
        <fullName evidence="1">Uncharacterized protein</fullName>
    </submittedName>
</protein>
<feature type="non-terminal residue" evidence="1">
    <location>
        <position position="122"/>
    </location>
</feature>
<name>A0A4Q9QGT5_9APHY</name>
<feature type="non-terminal residue" evidence="1">
    <location>
        <position position="1"/>
    </location>
</feature>
<dbReference type="AlphaFoldDB" id="A0A4Q9QGT5"/>
<organism evidence="1 2">
    <name type="scientific">Dichomitus squalens</name>
    <dbReference type="NCBI Taxonomy" id="114155"/>
    <lineage>
        <taxon>Eukaryota</taxon>
        <taxon>Fungi</taxon>
        <taxon>Dikarya</taxon>
        <taxon>Basidiomycota</taxon>
        <taxon>Agaricomycotina</taxon>
        <taxon>Agaricomycetes</taxon>
        <taxon>Polyporales</taxon>
        <taxon>Polyporaceae</taxon>
        <taxon>Dichomitus</taxon>
    </lineage>
</organism>
<gene>
    <name evidence="1" type="ORF">BD310DRAFT_783604</name>
</gene>
<reference evidence="1 2" key="1">
    <citation type="submission" date="2019-01" db="EMBL/GenBank/DDBJ databases">
        <title>Draft genome sequences of three monokaryotic isolates of the white-rot basidiomycete fungus Dichomitus squalens.</title>
        <authorList>
            <consortium name="DOE Joint Genome Institute"/>
            <person name="Lopez S.C."/>
            <person name="Andreopoulos B."/>
            <person name="Pangilinan J."/>
            <person name="Lipzen A."/>
            <person name="Riley R."/>
            <person name="Ahrendt S."/>
            <person name="Ng V."/>
            <person name="Barry K."/>
            <person name="Daum C."/>
            <person name="Grigoriev I.V."/>
            <person name="Hilden K.S."/>
            <person name="Makela M.R."/>
            <person name="de Vries R.P."/>
        </authorList>
    </citation>
    <scope>NUCLEOTIDE SEQUENCE [LARGE SCALE GENOMIC DNA]</scope>
    <source>
        <strain evidence="1 2">CBS 464.89</strain>
    </source>
</reference>
<proteinExistence type="predicted"/>
<sequence>IMVEVDEKEDHLMAGLDDWVVQPSLRPFLRARGVPSELYTHDTARSGDAYRLLFIKLTIAGEQTAIGISWHHTLGDATVLCRFIQYLSQCYQGGGSLPSPIPTFTKRDFAPPSESLLAEHAP</sequence>
<keyword evidence="2" id="KW-1185">Reference proteome</keyword>
<evidence type="ECO:0000313" key="2">
    <source>
        <dbReference type="Proteomes" id="UP000292082"/>
    </source>
</evidence>
<dbReference type="Gene3D" id="3.30.559.10">
    <property type="entry name" value="Chloramphenicol acetyltransferase-like domain"/>
    <property type="match status" value="1"/>
</dbReference>
<dbReference type="EMBL" id="ML145084">
    <property type="protein sequence ID" value="TBU66174.1"/>
    <property type="molecule type" value="Genomic_DNA"/>
</dbReference>
<dbReference type="InterPro" id="IPR023213">
    <property type="entry name" value="CAT-like_dom_sf"/>
</dbReference>
<dbReference type="Proteomes" id="UP000292082">
    <property type="component" value="Unassembled WGS sequence"/>
</dbReference>
<accession>A0A4Q9QGT5</accession>